<dbReference type="InterPro" id="IPR007365">
    <property type="entry name" value="TFR-like_dimer_dom"/>
</dbReference>
<dbReference type="GeneID" id="54294035"/>
<evidence type="ECO:0000256" key="3">
    <source>
        <dbReference type="SAM" id="Phobius"/>
    </source>
</evidence>
<dbReference type="Gene3D" id="3.40.630.10">
    <property type="entry name" value="Zn peptidases"/>
    <property type="match status" value="1"/>
</dbReference>
<dbReference type="RefSeq" id="XP_033400894.1">
    <property type="nucleotide sequence ID" value="XM_033536539.1"/>
</dbReference>
<gene>
    <name evidence="7" type="ORF">K452DRAFT_221988</name>
</gene>
<dbReference type="PANTHER" id="PTHR10404">
    <property type="entry name" value="N-ACETYLATED-ALPHA-LINKED ACIDIC DIPEPTIDASE"/>
    <property type="match status" value="1"/>
</dbReference>
<dbReference type="Pfam" id="PF04389">
    <property type="entry name" value="Peptidase_M28"/>
    <property type="match status" value="1"/>
</dbReference>
<dbReference type="SUPFAM" id="SSF47672">
    <property type="entry name" value="Transferrin receptor-like dimerisation domain"/>
    <property type="match status" value="1"/>
</dbReference>
<feature type="region of interest" description="Disordered" evidence="2">
    <location>
        <begin position="1"/>
        <end position="100"/>
    </location>
</feature>
<dbReference type="Pfam" id="PF02225">
    <property type="entry name" value="PA"/>
    <property type="match status" value="1"/>
</dbReference>
<feature type="transmembrane region" description="Helical" evidence="3">
    <location>
        <begin position="177"/>
        <end position="197"/>
    </location>
</feature>
<dbReference type="Pfam" id="PF04253">
    <property type="entry name" value="TFR_dimer"/>
    <property type="match status" value="1"/>
</dbReference>
<protein>
    <submittedName>
        <fullName evidence="7">Uncharacterized protein</fullName>
    </submittedName>
</protein>
<dbReference type="InterPro" id="IPR046450">
    <property type="entry name" value="PA_dom_sf"/>
</dbReference>
<feature type="compositionally biased region" description="Polar residues" evidence="2">
    <location>
        <begin position="21"/>
        <end position="32"/>
    </location>
</feature>
<dbReference type="Gene3D" id="3.50.30.30">
    <property type="match status" value="1"/>
</dbReference>
<dbReference type="InterPro" id="IPR039373">
    <property type="entry name" value="Peptidase_M28B"/>
</dbReference>
<keyword evidence="8" id="KW-1185">Reference proteome</keyword>
<dbReference type="CDD" id="cd08022">
    <property type="entry name" value="M28_PSMA_like"/>
    <property type="match status" value="1"/>
</dbReference>
<accession>A0A6A6BM40</accession>
<feature type="domain" description="Transferrin receptor-like dimerisation" evidence="5">
    <location>
        <begin position="768"/>
        <end position="901"/>
    </location>
</feature>
<comment type="similarity">
    <text evidence="1">Belongs to the peptidase M28 family. M28B subfamily.</text>
</comment>
<evidence type="ECO:0000256" key="1">
    <source>
        <dbReference type="ARBA" id="ARBA00005634"/>
    </source>
</evidence>
<evidence type="ECO:0000313" key="7">
    <source>
        <dbReference type="EMBL" id="KAF2145182.1"/>
    </source>
</evidence>
<keyword evidence="3" id="KW-0812">Transmembrane</keyword>
<evidence type="ECO:0000259" key="6">
    <source>
        <dbReference type="Pfam" id="PF04389"/>
    </source>
</evidence>
<feature type="domain" description="PA" evidence="4">
    <location>
        <begin position="329"/>
        <end position="398"/>
    </location>
</feature>
<reference evidence="7" key="1">
    <citation type="journal article" date="2020" name="Stud. Mycol.">
        <title>101 Dothideomycetes genomes: a test case for predicting lifestyles and emergence of pathogens.</title>
        <authorList>
            <person name="Haridas S."/>
            <person name="Albert R."/>
            <person name="Binder M."/>
            <person name="Bloem J."/>
            <person name="Labutti K."/>
            <person name="Salamov A."/>
            <person name="Andreopoulos B."/>
            <person name="Baker S."/>
            <person name="Barry K."/>
            <person name="Bills G."/>
            <person name="Bluhm B."/>
            <person name="Cannon C."/>
            <person name="Castanera R."/>
            <person name="Culley D."/>
            <person name="Daum C."/>
            <person name="Ezra D."/>
            <person name="Gonzalez J."/>
            <person name="Henrissat B."/>
            <person name="Kuo A."/>
            <person name="Liang C."/>
            <person name="Lipzen A."/>
            <person name="Lutzoni F."/>
            <person name="Magnuson J."/>
            <person name="Mondo S."/>
            <person name="Nolan M."/>
            <person name="Ohm R."/>
            <person name="Pangilinan J."/>
            <person name="Park H.-J."/>
            <person name="Ramirez L."/>
            <person name="Alfaro M."/>
            <person name="Sun H."/>
            <person name="Tritt A."/>
            <person name="Yoshinaga Y."/>
            <person name="Zwiers L.-H."/>
            <person name="Turgeon B."/>
            <person name="Goodwin S."/>
            <person name="Spatafora J."/>
            <person name="Crous P."/>
            <person name="Grigoriev I."/>
        </authorList>
    </citation>
    <scope>NUCLEOTIDE SEQUENCE</scope>
    <source>
        <strain evidence="7">CBS 121167</strain>
    </source>
</reference>
<evidence type="ECO:0000259" key="5">
    <source>
        <dbReference type="Pfam" id="PF04253"/>
    </source>
</evidence>
<feature type="domain" description="Peptidase M28" evidence="6">
    <location>
        <begin position="517"/>
        <end position="701"/>
    </location>
</feature>
<dbReference type="GO" id="GO:0004180">
    <property type="term" value="F:carboxypeptidase activity"/>
    <property type="evidence" value="ECO:0007669"/>
    <property type="project" value="TreeGrafter"/>
</dbReference>
<sequence length="903" mass="99857">MVDEKHRYDPAESLPIPTYEEATSSRPGSSRSHLGPDEVSDDAERQGLLGRAGTVGGGSGGSASRRPDGYQHPTVESVRGSMESDLSLPDMVSESDEGEAGLHREMEQLEVIDGDNHNQRGTRRARIHMGFSKRIASIGQTLSSIRMPRWRSPLSLSLPNMSAITSRLPDVDFRPSYVVVFRLFGVLLIATLTYALLITTVSPLGHNGLGAAFNPEWTRQFVQSSISPDRIADNLYKITSVDHVAGSKGNKYLADWIERYFRSAGMDEVAQLDYNVYLNYPTKGGRRVAIVEPPELRWEAMLEEDMAKEGLKPDQQTLTFHGLSRSGNVTGPLIYANYGSRDDFKMLKDKGIDLQGAIVLVRYYGTVADRGMKVKLAEEAGAAGCLIYSDPKEDGFVKGDVYPSGRWRPKDSVQRGSVALSSWIAGDVLTPGWASTMDAERISKDNNSALVNIPSLPLAWRDAQKLLQSLKGHGQKLTKDWVGGVQDIDEWWTGDQASPVVHLMNEQEEDEKHDIWNVLGVFEGIETNQKKIYVGNHRDSWCFGAADPGSGTAIMLEVITALDSLVQQGWRPLRSIYFASWDAEEYNLIGSTEYVEDHIKDLRENGIAYLNVDVGVFGNKFRASGSPLFDQALKRVLGRVADPYRNVTLSEAWASEGGKLEGLDASSDYVAFQNFAGCSSIDIGFEGPENGYPLHSCYETFDWMSEYGDPGFVYHAALAEVWVLLILELAQEPIYPFDVKAYGSAMQGYIKDLQKYAVSKDATEGKKLDFKALFAAADGLEKNAEEFSDFEDWWYTQFSARAGFETNTMGVQRLTHNEHLSSFETQLLDLPADAHKDDGQQHGVPGREQYKHVVLGPAADSGYAEAVFPAVRDAVEAGEWSLAQRQIEKAAKIIGKASDKLLD</sequence>
<dbReference type="EMBL" id="ML995478">
    <property type="protein sequence ID" value="KAF2145182.1"/>
    <property type="molecule type" value="Genomic_DNA"/>
</dbReference>
<dbReference type="InterPro" id="IPR003137">
    <property type="entry name" value="PA_domain"/>
</dbReference>
<name>A0A6A6BM40_9PEZI</name>
<dbReference type="SUPFAM" id="SSF52025">
    <property type="entry name" value="PA domain"/>
    <property type="match status" value="1"/>
</dbReference>
<dbReference type="InterPro" id="IPR007484">
    <property type="entry name" value="Peptidase_M28"/>
</dbReference>
<evidence type="ECO:0000256" key="2">
    <source>
        <dbReference type="SAM" id="MobiDB-lite"/>
    </source>
</evidence>
<evidence type="ECO:0000313" key="8">
    <source>
        <dbReference type="Proteomes" id="UP000799438"/>
    </source>
</evidence>
<dbReference type="AlphaFoldDB" id="A0A6A6BM40"/>
<dbReference type="SUPFAM" id="SSF53187">
    <property type="entry name" value="Zn-dependent exopeptidases"/>
    <property type="match status" value="1"/>
</dbReference>
<dbReference type="FunFam" id="3.40.630.10:FF:000101">
    <property type="entry name" value="N-acetylated alpha-linked acidic dipeptidase like 1"/>
    <property type="match status" value="1"/>
</dbReference>
<feature type="compositionally biased region" description="Basic and acidic residues" evidence="2">
    <location>
        <begin position="1"/>
        <end position="10"/>
    </location>
</feature>
<dbReference type="CDD" id="cd02121">
    <property type="entry name" value="PA_GCPII_like"/>
    <property type="match status" value="1"/>
</dbReference>
<dbReference type="OrthoDB" id="5841748at2759"/>
<keyword evidence="3" id="KW-1133">Transmembrane helix</keyword>
<dbReference type="InterPro" id="IPR036757">
    <property type="entry name" value="TFR-like_dimer_dom_sf"/>
</dbReference>
<organism evidence="7 8">
    <name type="scientific">Aplosporella prunicola CBS 121167</name>
    <dbReference type="NCBI Taxonomy" id="1176127"/>
    <lineage>
        <taxon>Eukaryota</taxon>
        <taxon>Fungi</taxon>
        <taxon>Dikarya</taxon>
        <taxon>Ascomycota</taxon>
        <taxon>Pezizomycotina</taxon>
        <taxon>Dothideomycetes</taxon>
        <taxon>Dothideomycetes incertae sedis</taxon>
        <taxon>Botryosphaeriales</taxon>
        <taxon>Aplosporellaceae</taxon>
        <taxon>Aplosporella</taxon>
    </lineage>
</organism>
<dbReference type="Proteomes" id="UP000799438">
    <property type="component" value="Unassembled WGS sequence"/>
</dbReference>
<dbReference type="PANTHER" id="PTHR10404:SF71">
    <property type="entry name" value="CARBOXYPEPTIDASE TRE2, PUTATIVE (AFU_ORTHOLOGUE AFUA_3G10650)-RELATED"/>
    <property type="match status" value="1"/>
</dbReference>
<evidence type="ECO:0000259" key="4">
    <source>
        <dbReference type="Pfam" id="PF02225"/>
    </source>
</evidence>
<dbReference type="Gene3D" id="1.20.930.40">
    <property type="entry name" value="Transferrin receptor-like, dimerisation domain"/>
    <property type="match status" value="1"/>
</dbReference>
<proteinExistence type="inferred from homology"/>
<keyword evidence="3" id="KW-0472">Membrane</keyword>